<feature type="transmembrane region" description="Helical" evidence="6">
    <location>
        <begin position="48"/>
        <end position="71"/>
    </location>
</feature>
<feature type="transmembrane region" description="Helical" evidence="6">
    <location>
        <begin position="77"/>
        <end position="95"/>
    </location>
</feature>
<evidence type="ECO:0000256" key="6">
    <source>
        <dbReference type="RuleBase" id="RU363032"/>
    </source>
</evidence>
<dbReference type="PANTHER" id="PTHR30177">
    <property type="entry name" value="GLYCINE BETAINE/L-PROLINE TRANSPORT SYSTEM PERMEASE PROTEIN PROW"/>
    <property type="match status" value="1"/>
</dbReference>
<feature type="transmembrane region" description="Helical" evidence="6">
    <location>
        <begin position="150"/>
        <end position="172"/>
    </location>
</feature>
<evidence type="ECO:0000313" key="8">
    <source>
        <dbReference type="EMBL" id="MBG6141635.1"/>
    </source>
</evidence>
<evidence type="ECO:0000256" key="1">
    <source>
        <dbReference type="ARBA" id="ARBA00004141"/>
    </source>
</evidence>
<name>A0A8J7GZY4_9ACTN</name>
<keyword evidence="2 6" id="KW-0813">Transport</keyword>
<gene>
    <name evidence="8" type="ORF">IW245_007829</name>
</gene>
<dbReference type="PROSITE" id="PS50928">
    <property type="entry name" value="ABC_TM1"/>
    <property type="match status" value="1"/>
</dbReference>
<dbReference type="AlphaFoldDB" id="A0A8J7GZY4"/>
<dbReference type="GO" id="GO:0031460">
    <property type="term" value="P:glycine betaine transport"/>
    <property type="evidence" value="ECO:0007669"/>
    <property type="project" value="TreeGrafter"/>
</dbReference>
<keyword evidence="5 6" id="KW-0472">Membrane</keyword>
<evidence type="ECO:0000256" key="5">
    <source>
        <dbReference type="ARBA" id="ARBA00023136"/>
    </source>
</evidence>
<accession>A0A8J7GZY4</accession>
<evidence type="ECO:0000259" key="7">
    <source>
        <dbReference type="PROSITE" id="PS50928"/>
    </source>
</evidence>
<dbReference type="CDD" id="cd06261">
    <property type="entry name" value="TM_PBP2"/>
    <property type="match status" value="1"/>
</dbReference>
<dbReference type="RefSeq" id="WP_233472965.1">
    <property type="nucleotide sequence ID" value="NZ_BONS01000013.1"/>
</dbReference>
<comment type="caution">
    <text evidence="8">The sequence shown here is derived from an EMBL/GenBank/DDBJ whole genome shotgun (WGS) entry which is preliminary data.</text>
</comment>
<dbReference type="InterPro" id="IPR051204">
    <property type="entry name" value="ABC_transp_perm/SBD"/>
</dbReference>
<dbReference type="InterPro" id="IPR000515">
    <property type="entry name" value="MetI-like"/>
</dbReference>
<dbReference type="PANTHER" id="PTHR30177:SF4">
    <property type="entry name" value="OSMOPROTECTANT IMPORT PERMEASE PROTEIN OSMW"/>
    <property type="match status" value="1"/>
</dbReference>
<comment type="similarity">
    <text evidence="6">Belongs to the binding-protein-dependent transport system permease family.</text>
</comment>
<dbReference type="EMBL" id="JADOUF010000001">
    <property type="protein sequence ID" value="MBG6141635.1"/>
    <property type="molecule type" value="Genomic_DNA"/>
</dbReference>
<dbReference type="GO" id="GO:0055085">
    <property type="term" value="P:transmembrane transport"/>
    <property type="evidence" value="ECO:0007669"/>
    <property type="project" value="InterPro"/>
</dbReference>
<feature type="domain" description="ABC transmembrane type-1" evidence="7">
    <location>
        <begin position="17"/>
        <end position="197"/>
    </location>
</feature>
<reference evidence="8" key="1">
    <citation type="submission" date="2020-11" db="EMBL/GenBank/DDBJ databases">
        <title>Sequencing the genomes of 1000 actinobacteria strains.</title>
        <authorList>
            <person name="Klenk H.-P."/>
        </authorList>
    </citation>
    <scope>NUCLEOTIDE SEQUENCE</scope>
    <source>
        <strain evidence="8">DSM 45356</strain>
    </source>
</reference>
<dbReference type="Gene3D" id="1.10.3720.10">
    <property type="entry name" value="MetI-like"/>
    <property type="match status" value="1"/>
</dbReference>
<sequence>MNWSWIPDHRDLLGRLIADHLQMAVLPILFGLVIALPLGVACARWPRLYGPVLAVTSALYALPSLALFIFLLDFTGLEITTVIIPLTLYTLSVLVRNVVEGLRGVPDSVRQSAVAMGFGAVRRLVQVELPIALPVVIAGLRVATVSNISLVSVGSLIGFGGLGTLFTSGFQIAYSTPIIVGIVLVVGLALIADTLLVLAQRVLTPWSRR</sequence>
<comment type="subcellular location">
    <subcellularLocation>
        <location evidence="6">Cell membrane</location>
        <topology evidence="6">Multi-pass membrane protein</topology>
    </subcellularLocation>
    <subcellularLocation>
        <location evidence="1">Membrane</location>
        <topology evidence="1">Multi-pass membrane protein</topology>
    </subcellularLocation>
</comment>
<proteinExistence type="inferred from homology"/>
<keyword evidence="4 6" id="KW-1133">Transmembrane helix</keyword>
<dbReference type="Proteomes" id="UP000622552">
    <property type="component" value="Unassembled WGS sequence"/>
</dbReference>
<evidence type="ECO:0000256" key="3">
    <source>
        <dbReference type="ARBA" id="ARBA00022692"/>
    </source>
</evidence>
<feature type="transmembrane region" description="Helical" evidence="6">
    <location>
        <begin position="178"/>
        <end position="199"/>
    </location>
</feature>
<dbReference type="SUPFAM" id="SSF161098">
    <property type="entry name" value="MetI-like"/>
    <property type="match status" value="1"/>
</dbReference>
<dbReference type="InterPro" id="IPR035906">
    <property type="entry name" value="MetI-like_sf"/>
</dbReference>
<evidence type="ECO:0000313" key="9">
    <source>
        <dbReference type="Proteomes" id="UP000622552"/>
    </source>
</evidence>
<keyword evidence="9" id="KW-1185">Reference proteome</keyword>
<dbReference type="GO" id="GO:0005886">
    <property type="term" value="C:plasma membrane"/>
    <property type="evidence" value="ECO:0007669"/>
    <property type="project" value="UniProtKB-SubCell"/>
</dbReference>
<protein>
    <submittedName>
        <fullName evidence="8">Osmoprotectant transport system permease protein</fullName>
    </submittedName>
</protein>
<keyword evidence="3 6" id="KW-0812">Transmembrane</keyword>
<evidence type="ECO:0000256" key="4">
    <source>
        <dbReference type="ARBA" id="ARBA00022989"/>
    </source>
</evidence>
<organism evidence="8 9">
    <name type="scientific">Longispora fulva</name>
    <dbReference type="NCBI Taxonomy" id="619741"/>
    <lineage>
        <taxon>Bacteria</taxon>
        <taxon>Bacillati</taxon>
        <taxon>Actinomycetota</taxon>
        <taxon>Actinomycetes</taxon>
        <taxon>Micromonosporales</taxon>
        <taxon>Micromonosporaceae</taxon>
        <taxon>Longispora</taxon>
    </lineage>
</organism>
<feature type="transmembrane region" description="Helical" evidence="6">
    <location>
        <begin position="20"/>
        <end position="41"/>
    </location>
</feature>
<dbReference type="Pfam" id="PF00528">
    <property type="entry name" value="BPD_transp_1"/>
    <property type="match status" value="1"/>
</dbReference>
<evidence type="ECO:0000256" key="2">
    <source>
        <dbReference type="ARBA" id="ARBA00022448"/>
    </source>
</evidence>